<protein>
    <submittedName>
        <fullName evidence="4">Protein kinase</fullName>
    </submittedName>
</protein>
<sequence>MVGSPHELASTIPPSLVETYTLLEYIGSGGEAVVYLVEPRAHPGHRLALKVYRPGHDINRELLDRLRARPTDSPYIPAIHDYGYARSPWGEDLAWEAQEYFPHGSLRQILDGAPLAEEQARDTVAAVAACLRYWQEQLQFNHTDVKPENLLVRQVAPPVFALTDFGGAVRATLSRVYGGLAVTEDYAAPEVVEGRREAPSAWWSLGIMVHELATGRRPERGDSWLAARSREIDVSAIGAEEWRLLARGLLHPSPEARWGYQQVNQWLAGEQPEVRPQRRYATLSFGDVAHQDPPSLAFDLLDRSEAGAVWLRTNWRQLRSWLDREVNDHIFDREYLTQLESHPERAHLAICALAARFVPGMPPRYRGHEITAEGLGSLATGDPSQRAVLREALELGAVGVAARHWCDHPACRASGTNRCRQLERAQHEVPLIMERVRDSVRQVADTAPTQPGTAEWDSAWAQATQLVLDPEATQRYRRLLRTSTWNPLRSDTPRHASWWREQRRSGLRGTDGEVSAQAALVTAFLMLPAASTAGARSRELQRVERRHRWRERWQRTRAAVAGAIPRSSGSPAPAAEGNAPGDQQIPNRPDERQRAVQQRRTERRMRQVQRAMSAGRCRRHGIPLAFLGLLDGVGTLLWTTVGLYSTSAGIATAQRVATGFVDSPVGGLLSAVGGTAMGLLPAEIGYRWWFPIVLAVLLWLACRTAAASTRPARLRLAASWLAVLGSVVMTLRLLASALLMLTMGVLIPLSLLVG</sequence>
<evidence type="ECO:0000313" key="4">
    <source>
        <dbReference type="EMBL" id="MDS1269423.1"/>
    </source>
</evidence>
<dbReference type="InterPro" id="IPR000719">
    <property type="entry name" value="Prot_kinase_dom"/>
</dbReference>
<keyword evidence="2" id="KW-0812">Transmembrane</keyword>
<keyword evidence="4" id="KW-0418">Kinase</keyword>
<keyword evidence="5" id="KW-1185">Reference proteome</keyword>
<dbReference type="SUPFAM" id="SSF56112">
    <property type="entry name" value="Protein kinase-like (PK-like)"/>
    <property type="match status" value="1"/>
</dbReference>
<feature type="transmembrane region" description="Helical" evidence="2">
    <location>
        <begin position="622"/>
        <end position="644"/>
    </location>
</feature>
<evidence type="ECO:0000259" key="3">
    <source>
        <dbReference type="PROSITE" id="PS50011"/>
    </source>
</evidence>
<evidence type="ECO:0000256" key="2">
    <source>
        <dbReference type="SAM" id="Phobius"/>
    </source>
</evidence>
<dbReference type="RefSeq" id="WP_310910893.1">
    <property type="nucleotide sequence ID" value="NZ_JAVLVT010000001.1"/>
</dbReference>
<dbReference type="PROSITE" id="PS50011">
    <property type="entry name" value="PROTEIN_KINASE_DOM"/>
    <property type="match status" value="1"/>
</dbReference>
<proteinExistence type="predicted"/>
<reference evidence="5" key="1">
    <citation type="submission" date="2023-07" db="EMBL/GenBank/DDBJ databases">
        <title>Novel species in the genus Lipingzhangella isolated from Sambhar Salt Lake.</title>
        <authorList>
            <person name="Jiya N."/>
            <person name="Kajale S."/>
            <person name="Sharma A."/>
        </authorList>
    </citation>
    <scope>NUCLEOTIDE SEQUENCE [LARGE SCALE GENOMIC DNA]</scope>
    <source>
        <strain evidence="5">LS1_29</strain>
    </source>
</reference>
<feature type="transmembrane region" description="Helical" evidence="2">
    <location>
        <begin position="656"/>
        <end position="680"/>
    </location>
</feature>
<dbReference type="InterPro" id="IPR011009">
    <property type="entry name" value="Kinase-like_dom_sf"/>
</dbReference>
<accession>A0ABU2H2A5</accession>
<dbReference type="InterPro" id="IPR053235">
    <property type="entry name" value="Ser_Thr_kinase"/>
</dbReference>
<dbReference type="EMBL" id="JAVLVT010000001">
    <property type="protein sequence ID" value="MDS1269423.1"/>
    <property type="molecule type" value="Genomic_DNA"/>
</dbReference>
<keyword evidence="2" id="KW-0472">Membrane</keyword>
<dbReference type="Proteomes" id="UP001250214">
    <property type="component" value="Unassembled WGS sequence"/>
</dbReference>
<organism evidence="4 5">
    <name type="scientific">Lipingzhangella rawalii</name>
    <dbReference type="NCBI Taxonomy" id="2055835"/>
    <lineage>
        <taxon>Bacteria</taxon>
        <taxon>Bacillati</taxon>
        <taxon>Actinomycetota</taxon>
        <taxon>Actinomycetes</taxon>
        <taxon>Streptosporangiales</taxon>
        <taxon>Nocardiopsidaceae</taxon>
        <taxon>Lipingzhangella</taxon>
    </lineage>
</organism>
<dbReference type="PANTHER" id="PTHR24361">
    <property type="entry name" value="MITOGEN-ACTIVATED KINASE KINASE KINASE"/>
    <property type="match status" value="1"/>
</dbReference>
<feature type="region of interest" description="Disordered" evidence="1">
    <location>
        <begin position="557"/>
        <end position="604"/>
    </location>
</feature>
<dbReference type="PROSITE" id="PS00108">
    <property type="entry name" value="PROTEIN_KINASE_ST"/>
    <property type="match status" value="1"/>
</dbReference>
<feature type="transmembrane region" description="Helical" evidence="2">
    <location>
        <begin position="718"/>
        <end position="751"/>
    </location>
</feature>
<dbReference type="GO" id="GO:0016301">
    <property type="term" value="F:kinase activity"/>
    <property type="evidence" value="ECO:0007669"/>
    <property type="project" value="UniProtKB-KW"/>
</dbReference>
<keyword evidence="2" id="KW-1133">Transmembrane helix</keyword>
<comment type="caution">
    <text evidence="4">The sequence shown here is derived from an EMBL/GenBank/DDBJ whole genome shotgun (WGS) entry which is preliminary data.</text>
</comment>
<dbReference type="InterPro" id="IPR008271">
    <property type="entry name" value="Ser/Thr_kinase_AS"/>
</dbReference>
<dbReference type="Gene3D" id="3.30.200.20">
    <property type="entry name" value="Phosphorylase Kinase, domain 1"/>
    <property type="match status" value="1"/>
</dbReference>
<dbReference type="Gene3D" id="1.10.510.10">
    <property type="entry name" value="Transferase(Phosphotransferase) domain 1"/>
    <property type="match status" value="1"/>
</dbReference>
<gene>
    <name evidence="4" type="ORF">RIF23_03835</name>
</gene>
<feature type="transmembrane region" description="Helical" evidence="2">
    <location>
        <begin position="686"/>
        <end position="706"/>
    </location>
</feature>
<keyword evidence="4" id="KW-0808">Transferase</keyword>
<dbReference type="Pfam" id="PF00069">
    <property type="entry name" value="Pkinase"/>
    <property type="match status" value="1"/>
</dbReference>
<name>A0ABU2H2A5_9ACTN</name>
<feature type="domain" description="Protein kinase" evidence="3">
    <location>
        <begin position="20"/>
        <end position="267"/>
    </location>
</feature>
<evidence type="ECO:0000313" key="5">
    <source>
        <dbReference type="Proteomes" id="UP001250214"/>
    </source>
</evidence>
<evidence type="ECO:0000256" key="1">
    <source>
        <dbReference type="SAM" id="MobiDB-lite"/>
    </source>
</evidence>
<dbReference type="SMART" id="SM00220">
    <property type="entry name" value="S_TKc"/>
    <property type="match status" value="1"/>
</dbReference>